<dbReference type="EMBL" id="CM017647">
    <property type="protein sequence ID" value="TYJ04197.1"/>
    <property type="molecule type" value="Genomic_DNA"/>
</dbReference>
<keyword evidence="2" id="KW-0645">Protease</keyword>
<organism evidence="7 8">
    <name type="scientific">Gossypium mustelinum</name>
    <name type="common">Cotton</name>
    <name type="synonym">Gossypium caicoense</name>
    <dbReference type="NCBI Taxonomy" id="34275"/>
    <lineage>
        <taxon>Eukaryota</taxon>
        <taxon>Viridiplantae</taxon>
        <taxon>Streptophyta</taxon>
        <taxon>Embryophyta</taxon>
        <taxon>Tracheophyta</taxon>
        <taxon>Spermatophyta</taxon>
        <taxon>Magnoliopsida</taxon>
        <taxon>eudicotyledons</taxon>
        <taxon>Gunneridae</taxon>
        <taxon>Pentapetalae</taxon>
        <taxon>rosids</taxon>
        <taxon>malvids</taxon>
        <taxon>Malvales</taxon>
        <taxon>Malvaceae</taxon>
        <taxon>Malvoideae</taxon>
        <taxon>Gossypium</taxon>
    </lineage>
</organism>
<dbReference type="InterPro" id="IPR025660">
    <property type="entry name" value="Pept_his_AS"/>
</dbReference>
<feature type="domain" description="Peptidase C1A papain C-terminal" evidence="6">
    <location>
        <begin position="1"/>
        <end position="148"/>
    </location>
</feature>
<evidence type="ECO:0000256" key="5">
    <source>
        <dbReference type="ARBA" id="ARBA00023157"/>
    </source>
</evidence>
<evidence type="ECO:0000256" key="1">
    <source>
        <dbReference type="ARBA" id="ARBA00008455"/>
    </source>
</evidence>
<dbReference type="CDD" id="cd02248">
    <property type="entry name" value="Peptidase_C1A"/>
    <property type="match status" value="1"/>
</dbReference>
<keyword evidence="3" id="KW-0378">Hydrolase</keyword>
<keyword evidence="5" id="KW-1015">Disulfide bond</keyword>
<accession>A0A5D2WRF6</accession>
<dbReference type="PROSITE" id="PS00640">
    <property type="entry name" value="THIOL_PROTEASE_ASN"/>
    <property type="match status" value="1"/>
</dbReference>
<dbReference type="PANTHER" id="PTHR12411">
    <property type="entry name" value="CYSTEINE PROTEASE FAMILY C1-RELATED"/>
    <property type="match status" value="1"/>
</dbReference>
<dbReference type="AlphaFoldDB" id="A0A5D2WRF6"/>
<protein>
    <recommendedName>
        <fullName evidence="6">Peptidase C1A papain C-terminal domain-containing protein</fullName>
    </recommendedName>
</protein>
<dbReference type="InterPro" id="IPR038765">
    <property type="entry name" value="Papain-like_cys_pep_sf"/>
</dbReference>
<evidence type="ECO:0000259" key="6">
    <source>
        <dbReference type="SMART" id="SM00645"/>
    </source>
</evidence>
<dbReference type="PROSITE" id="PS00639">
    <property type="entry name" value="THIOL_PROTEASE_HIS"/>
    <property type="match status" value="1"/>
</dbReference>
<evidence type="ECO:0000313" key="8">
    <source>
        <dbReference type="Proteomes" id="UP000323597"/>
    </source>
</evidence>
<dbReference type="InterPro" id="IPR039417">
    <property type="entry name" value="Peptidase_C1A_papain-like"/>
</dbReference>
<dbReference type="SMART" id="SM00645">
    <property type="entry name" value="Pept_C1"/>
    <property type="match status" value="1"/>
</dbReference>
<keyword evidence="4" id="KW-0788">Thiol protease</keyword>
<dbReference type="GO" id="GO:0006508">
    <property type="term" value="P:proteolysis"/>
    <property type="evidence" value="ECO:0007669"/>
    <property type="project" value="UniProtKB-KW"/>
</dbReference>
<gene>
    <name evidence="7" type="ORF">E1A91_A12G077300v1</name>
</gene>
<dbReference type="Gene3D" id="3.90.70.10">
    <property type="entry name" value="Cysteine proteinases"/>
    <property type="match status" value="1"/>
</dbReference>
<evidence type="ECO:0000256" key="3">
    <source>
        <dbReference type="ARBA" id="ARBA00022801"/>
    </source>
</evidence>
<proteinExistence type="inferred from homology"/>
<evidence type="ECO:0000313" key="7">
    <source>
        <dbReference type="EMBL" id="TYJ04197.1"/>
    </source>
</evidence>
<dbReference type="InterPro" id="IPR000668">
    <property type="entry name" value="Peptidase_C1A_C"/>
</dbReference>
<dbReference type="SUPFAM" id="SSF54001">
    <property type="entry name" value="Cysteine proteinases"/>
    <property type="match status" value="1"/>
</dbReference>
<dbReference type="Pfam" id="PF00112">
    <property type="entry name" value="Peptidase_C1"/>
    <property type="match status" value="1"/>
</dbReference>
<dbReference type="GO" id="GO:0008234">
    <property type="term" value="F:cysteine-type peptidase activity"/>
    <property type="evidence" value="ECO:0007669"/>
    <property type="project" value="UniProtKB-KW"/>
</dbReference>
<reference evidence="7 8" key="1">
    <citation type="submission" date="2019-07" db="EMBL/GenBank/DDBJ databases">
        <title>WGS assembly of Gossypium mustelinum.</title>
        <authorList>
            <person name="Chen Z.J."/>
            <person name="Sreedasyam A."/>
            <person name="Ando A."/>
            <person name="Song Q."/>
            <person name="De L."/>
            <person name="Hulse-Kemp A."/>
            <person name="Ding M."/>
            <person name="Ye W."/>
            <person name="Kirkbride R."/>
            <person name="Jenkins J."/>
            <person name="Plott C."/>
            <person name="Lovell J."/>
            <person name="Lin Y.-M."/>
            <person name="Vaughn R."/>
            <person name="Liu B."/>
            <person name="Li W."/>
            <person name="Simpson S."/>
            <person name="Scheffler B."/>
            <person name="Saski C."/>
            <person name="Grover C."/>
            <person name="Hu G."/>
            <person name="Conover J."/>
            <person name="Carlson J."/>
            <person name="Shu S."/>
            <person name="Boston L."/>
            <person name="Williams M."/>
            <person name="Peterson D."/>
            <person name="Mcgee K."/>
            <person name="Jones D."/>
            <person name="Wendel J."/>
            <person name="Stelly D."/>
            <person name="Grimwood J."/>
            <person name="Schmutz J."/>
        </authorList>
    </citation>
    <scope>NUCLEOTIDE SEQUENCE [LARGE SCALE GENOMIC DNA]</scope>
    <source>
        <strain evidence="7">1408120.09</strain>
    </source>
</reference>
<name>A0A5D2WRF6_GOSMU</name>
<evidence type="ECO:0000256" key="2">
    <source>
        <dbReference type="ARBA" id="ARBA00022670"/>
    </source>
</evidence>
<keyword evidence="8" id="KW-1185">Reference proteome</keyword>
<dbReference type="Proteomes" id="UP000323597">
    <property type="component" value="Chromosome A12"/>
</dbReference>
<sequence>MDYAFQFIIDNGGIDTEKDYPYLGFNNQCDPTKKNAKVVSIDGYEDVPNNENALKKAVAHQPVSIAIEAGGRAFQLYESGVFNGECGLALDHGVVAVGYGSDDNGQDYWIVRNSWGSNWGENGYIRMERNINANTGKCGIAMEASYPVKNGANIIQPYYNESTENISSA</sequence>
<evidence type="ECO:0000256" key="4">
    <source>
        <dbReference type="ARBA" id="ARBA00022807"/>
    </source>
</evidence>
<dbReference type="InterPro" id="IPR013128">
    <property type="entry name" value="Peptidase_C1A"/>
</dbReference>
<dbReference type="InterPro" id="IPR025661">
    <property type="entry name" value="Pept_asp_AS"/>
</dbReference>
<comment type="similarity">
    <text evidence="1">Belongs to the peptidase C1 family.</text>
</comment>